<accession>A0A1I2NBH7</accession>
<name>A0A1I2NBH7_9FLAO</name>
<gene>
    <name evidence="1" type="ORF">SAMN04488033_11962</name>
</gene>
<evidence type="ECO:0008006" key="3">
    <source>
        <dbReference type="Google" id="ProtNLM"/>
    </source>
</evidence>
<organism evidence="1 2">
    <name type="scientific">Salegentibacter agarivorans</name>
    <dbReference type="NCBI Taxonomy" id="345907"/>
    <lineage>
        <taxon>Bacteria</taxon>
        <taxon>Pseudomonadati</taxon>
        <taxon>Bacteroidota</taxon>
        <taxon>Flavobacteriia</taxon>
        <taxon>Flavobacteriales</taxon>
        <taxon>Flavobacteriaceae</taxon>
        <taxon>Salegentibacter</taxon>
    </lineage>
</organism>
<dbReference type="EMBL" id="FOOH01000019">
    <property type="protein sequence ID" value="SFG00209.1"/>
    <property type="molecule type" value="Genomic_DNA"/>
</dbReference>
<reference evidence="2" key="1">
    <citation type="submission" date="2016-10" db="EMBL/GenBank/DDBJ databases">
        <authorList>
            <person name="Varghese N."/>
            <person name="Submissions S."/>
        </authorList>
    </citation>
    <scope>NUCLEOTIDE SEQUENCE [LARGE SCALE GENOMIC DNA]</scope>
    <source>
        <strain evidence="2">DSM 23515</strain>
    </source>
</reference>
<evidence type="ECO:0000313" key="2">
    <source>
        <dbReference type="Proteomes" id="UP000199116"/>
    </source>
</evidence>
<proteinExistence type="predicted"/>
<dbReference type="AlphaFoldDB" id="A0A1I2NBH7"/>
<dbReference type="RefSeq" id="WP_093305522.1">
    <property type="nucleotide sequence ID" value="NZ_FOOH01000019.1"/>
</dbReference>
<sequence length="81" mass="8688">MKKLSLQKLKLGADDLLQREQLKSVFGGYGGYQGGSGDGLCSCKAGGNITYETYVGQCDYCETVCHYSSPSSTSWICSGAW</sequence>
<keyword evidence="2" id="KW-1185">Reference proteome</keyword>
<protein>
    <recommendedName>
        <fullName evidence="3">Natural product</fullName>
    </recommendedName>
</protein>
<evidence type="ECO:0000313" key="1">
    <source>
        <dbReference type="EMBL" id="SFG00209.1"/>
    </source>
</evidence>
<dbReference type="Proteomes" id="UP000199116">
    <property type="component" value="Unassembled WGS sequence"/>
</dbReference>